<dbReference type="NCBIfam" id="TIGR02532">
    <property type="entry name" value="IV_pilin_GFxxxE"/>
    <property type="match status" value="1"/>
</dbReference>
<feature type="transmembrane region" description="Helical" evidence="1">
    <location>
        <begin position="12"/>
        <end position="32"/>
    </location>
</feature>
<dbReference type="InterPro" id="IPR045584">
    <property type="entry name" value="Pilin-like"/>
</dbReference>
<keyword evidence="1" id="KW-1133">Transmembrane helix</keyword>
<proteinExistence type="predicted"/>
<dbReference type="InterPro" id="IPR012902">
    <property type="entry name" value="N_methyl_site"/>
</dbReference>
<feature type="domain" description="DUF1559" evidence="2">
    <location>
        <begin position="33"/>
        <end position="277"/>
    </location>
</feature>
<protein>
    <submittedName>
        <fullName evidence="3">DUF1559 domain-containing protein</fullName>
    </submittedName>
</protein>
<sequence>MLQRPRRAFTLIELLVVIAIIAILIGLLLPAVQKVREAAARMSCQNNLKQFGLAIHNFESSNGFLPPSRTTVPAKRSWTTLGLPYVEQDNVAKQWDLNVAWNSGTNAVVSQTSFKLFKCPSAPDSRRATSLGTLGAGDYGSVNEVKPDFWPANGLTYPGAGAAVGVLEKETASNFPLRVRITAITDGTSNTIMLAEDAGRPNVFILGKDQGTNTADGWGWADPDTGFSISGVTSGTNKTPGTCVVNCTNDSEMYSFHTGGANVVLADGSVRFVRSSVSPVTLAYACTRAGGEVLSNDW</sequence>
<dbReference type="PANTHER" id="PTHR30093">
    <property type="entry name" value="GENERAL SECRETION PATHWAY PROTEIN G"/>
    <property type="match status" value="1"/>
</dbReference>
<dbReference type="Pfam" id="PF07596">
    <property type="entry name" value="SBP_bac_10"/>
    <property type="match status" value="1"/>
</dbReference>
<dbReference type="InterPro" id="IPR011453">
    <property type="entry name" value="DUF1559"/>
</dbReference>
<keyword evidence="4" id="KW-1185">Reference proteome</keyword>
<organism evidence="3 4">
    <name type="scientific">Gemmata palustris</name>
    <dbReference type="NCBI Taxonomy" id="2822762"/>
    <lineage>
        <taxon>Bacteria</taxon>
        <taxon>Pseudomonadati</taxon>
        <taxon>Planctomycetota</taxon>
        <taxon>Planctomycetia</taxon>
        <taxon>Gemmatales</taxon>
        <taxon>Gemmataceae</taxon>
        <taxon>Gemmata</taxon>
    </lineage>
</organism>
<dbReference type="NCBIfam" id="TIGR04294">
    <property type="entry name" value="pre_pil_HX9DG"/>
    <property type="match status" value="1"/>
</dbReference>
<dbReference type="EMBL" id="JAGKQQ010000001">
    <property type="protein sequence ID" value="MBP3958140.1"/>
    <property type="molecule type" value="Genomic_DNA"/>
</dbReference>
<dbReference type="SUPFAM" id="SSF54523">
    <property type="entry name" value="Pili subunits"/>
    <property type="match status" value="1"/>
</dbReference>
<name>A0ABS5BWV3_9BACT</name>
<dbReference type="Pfam" id="PF07963">
    <property type="entry name" value="N_methyl"/>
    <property type="match status" value="1"/>
</dbReference>
<evidence type="ECO:0000256" key="1">
    <source>
        <dbReference type="SAM" id="Phobius"/>
    </source>
</evidence>
<reference evidence="3 4" key="1">
    <citation type="submission" date="2021-04" db="EMBL/GenBank/DDBJ databases">
        <authorList>
            <person name="Ivanova A."/>
        </authorList>
    </citation>
    <scope>NUCLEOTIDE SEQUENCE [LARGE SCALE GENOMIC DNA]</scope>
    <source>
        <strain evidence="3 4">G18</strain>
    </source>
</reference>
<keyword evidence="1" id="KW-0472">Membrane</keyword>
<dbReference type="Gene3D" id="3.30.700.10">
    <property type="entry name" value="Glycoprotein, Type 4 Pilin"/>
    <property type="match status" value="1"/>
</dbReference>
<evidence type="ECO:0000259" key="2">
    <source>
        <dbReference type="Pfam" id="PF07596"/>
    </source>
</evidence>
<gene>
    <name evidence="3" type="ORF">J8F10_23065</name>
</gene>
<evidence type="ECO:0000313" key="3">
    <source>
        <dbReference type="EMBL" id="MBP3958140.1"/>
    </source>
</evidence>
<dbReference type="InterPro" id="IPR027558">
    <property type="entry name" value="Pre_pil_HX9DG_C"/>
</dbReference>
<dbReference type="Proteomes" id="UP000676565">
    <property type="component" value="Unassembled WGS sequence"/>
</dbReference>
<accession>A0ABS5BWV3</accession>
<dbReference type="RefSeq" id="WP_210657852.1">
    <property type="nucleotide sequence ID" value="NZ_JAGKQQ010000001.1"/>
</dbReference>
<keyword evidence="1" id="KW-0812">Transmembrane</keyword>
<evidence type="ECO:0000313" key="4">
    <source>
        <dbReference type="Proteomes" id="UP000676565"/>
    </source>
</evidence>
<dbReference type="PANTHER" id="PTHR30093:SF2">
    <property type="entry name" value="TYPE II SECRETION SYSTEM PROTEIN H"/>
    <property type="match status" value="1"/>
</dbReference>
<comment type="caution">
    <text evidence="3">The sequence shown here is derived from an EMBL/GenBank/DDBJ whole genome shotgun (WGS) entry which is preliminary data.</text>
</comment>